<dbReference type="EMBL" id="LT158599">
    <property type="protein sequence ID" value="CVK32872.1"/>
    <property type="molecule type" value="Genomic_DNA"/>
</dbReference>
<dbReference type="Proteomes" id="UP000069850">
    <property type="component" value="Chromosome 1"/>
</dbReference>
<sequence length="85" mass="9658">MVNKYREELKDLKDMVQEQGVFAYGMLSLAMTALQDQDPELARQVHARRVELAERNLAIEEAALRLIALYQPWHATSAQSSVRSG</sequence>
<organism evidence="2 3">
    <name type="scientific">Methanoculleus bourgensis</name>
    <dbReference type="NCBI Taxonomy" id="83986"/>
    <lineage>
        <taxon>Archaea</taxon>
        <taxon>Methanobacteriati</taxon>
        <taxon>Methanobacteriota</taxon>
        <taxon>Stenosarchaea group</taxon>
        <taxon>Methanomicrobia</taxon>
        <taxon>Methanomicrobiales</taxon>
        <taxon>Methanomicrobiaceae</taxon>
        <taxon>Methanoculleus</taxon>
    </lineage>
</organism>
<reference evidence="2 3" key="1">
    <citation type="submission" date="2016-01" db="EMBL/GenBank/DDBJ databases">
        <authorList>
            <person name="Manzoor S."/>
        </authorList>
    </citation>
    <scope>NUCLEOTIDE SEQUENCE [LARGE SCALE GENOMIC DNA]</scope>
    <source>
        <strain evidence="2">Methanoculleus sp MAB1</strain>
    </source>
</reference>
<dbReference type="Gene3D" id="1.20.58.220">
    <property type="entry name" value="Phosphate transport system protein phou homolog 2, domain 2"/>
    <property type="match status" value="1"/>
</dbReference>
<evidence type="ECO:0000259" key="1">
    <source>
        <dbReference type="Pfam" id="PF01895"/>
    </source>
</evidence>
<evidence type="ECO:0000313" key="2">
    <source>
        <dbReference type="EMBL" id="CVK32872.1"/>
    </source>
</evidence>
<dbReference type="InterPro" id="IPR026022">
    <property type="entry name" value="PhoU_dom"/>
</dbReference>
<accession>A0A0X3BL46</accession>
<dbReference type="KEGG" id="mema:MMAB1_1659"/>
<feature type="domain" description="PhoU" evidence="1">
    <location>
        <begin position="20"/>
        <end position="75"/>
    </location>
</feature>
<dbReference type="RefSeq" id="WP_238320556.1">
    <property type="nucleotide sequence ID" value="NZ_LT158599.1"/>
</dbReference>
<dbReference type="SUPFAM" id="SSF109755">
    <property type="entry name" value="PhoU-like"/>
    <property type="match status" value="1"/>
</dbReference>
<protein>
    <submittedName>
        <fullName evidence="2">Phosphate transport system protein phoU</fullName>
    </submittedName>
</protein>
<dbReference type="GeneID" id="70638100"/>
<dbReference type="AlphaFoldDB" id="A0A0X3BL46"/>
<dbReference type="InterPro" id="IPR038078">
    <property type="entry name" value="PhoU-like_sf"/>
</dbReference>
<gene>
    <name evidence="2" type="ORF">MMAB1_1659</name>
</gene>
<proteinExistence type="predicted"/>
<dbReference type="Pfam" id="PF01895">
    <property type="entry name" value="PhoU"/>
    <property type="match status" value="1"/>
</dbReference>
<evidence type="ECO:0000313" key="3">
    <source>
        <dbReference type="Proteomes" id="UP000069850"/>
    </source>
</evidence>
<name>A0A0X3BL46_9EURY</name>